<organism evidence="1 2">
    <name type="scientific">Drosophila busckii</name>
    <name type="common">Fruit fly</name>
    <dbReference type="NCBI Taxonomy" id="30019"/>
    <lineage>
        <taxon>Eukaryota</taxon>
        <taxon>Metazoa</taxon>
        <taxon>Ecdysozoa</taxon>
        <taxon>Arthropoda</taxon>
        <taxon>Hexapoda</taxon>
        <taxon>Insecta</taxon>
        <taxon>Pterygota</taxon>
        <taxon>Neoptera</taxon>
        <taxon>Endopterygota</taxon>
        <taxon>Diptera</taxon>
        <taxon>Brachycera</taxon>
        <taxon>Muscomorpha</taxon>
        <taxon>Ephydroidea</taxon>
        <taxon>Drosophilidae</taxon>
        <taxon>Drosophila</taxon>
    </lineage>
</organism>
<sequence>MIIVFAENQDVQHLDRLGNLTVKYGSRSEIHFEI</sequence>
<evidence type="ECO:0000313" key="2">
    <source>
        <dbReference type="Proteomes" id="UP000494163"/>
    </source>
</evidence>
<reference evidence="1 2" key="1">
    <citation type="submission" date="2015-08" db="EMBL/GenBank/DDBJ databases">
        <title>Ancestral chromatin configuration constrains chromatin evolution on differentiating sex chromosomes in Drosophila.</title>
        <authorList>
            <person name="Zhou Q."/>
            <person name="Bachtrog D."/>
        </authorList>
    </citation>
    <scope>NUCLEOTIDE SEQUENCE [LARGE SCALE GENOMIC DNA]</scope>
    <source>
        <tissue evidence="1">Whole larvae</tissue>
    </source>
</reference>
<gene>
    <name evidence="1" type="ORF">Dbus_chr2Rg554</name>
</gene>
<feature type="non-terminal residue" evidence="1">
    <location>
        <position position="34"/>
    </location>
</feature>
<dbReference type="AlphaFoldDB" id="A0A0M4ETT0"/>
<protein>
    <submittedName>
        <fullName evidence="1">Maker33</fullName>
    </submittedName>
</protein>
<evidence type="ECO:0000313" key="1">
    <source>
        <dbReference type="EMBL" id="ALC40975.1"/>
    </source>
</evidence>
<accession>A0A0M4ETT0</accession>
<dbReference type="Proteomes" id="UP000494163">
    <property type="component" value="Chromosome 2R"/>
</dbReference>
<name>A0A0M4ETT0_DROBS</name>
<dbReference type="EMBL" id="CP012524">
    <property type="protein sequence ID" value="ALC40975.1"/>
    <property type="molecule type" value="Genomic_DNA"/>
</dbReference>
<proteinExistence type="predicted"/>
<keyword evidence="2" id="KW-1185">Reference proteome</keyword>